<protein>
    <submittedName>
        <fullName evidence="2">Uncharacterized protein</fullName>
    </submittedName>
</protein>
<feature type="region of interest" description="Disordered" evidence="1">
    <location>
        <begin position="80"/>
        <end position="109"/>
    </location>
</feature>
<evidence type="ECO:0000256" key="1">
    <source>
        <dbReference type="SAM" id="MobiDB-lite"/>
    </source>
</evidence>
<comment type="caution">
    <text evidence="2">The sequence shown here is derived from an EMBL/GenBank/DDBJ whole genome shotgun (WGS) entry which is preliminary data.</text>
</comment>
<evidence type="ECO:0000313" key="2">
    <source>
        <dbReference type="EMBL" id="KAF2835616.1"/>
    </source>
</evidence>
<keyword evidence="3" id="KW-1185">Reference proteome</keyword>
<reference evidence="2" key="1">
    <citation type="journal article" date="2020" name="Stud. Mycol.">
        <title>101 Dothideomycetes genomes: a test case for predicting lifestyles and emergence of pathogens.</title>
        <authorList>
            <person name="Haridas S."/>
            <person name="Albert R."/>
            <person name="Binder M."/>
            <person name="Bloem J."/>
            <person name="Labutti K."/>
            <person name="Salamov A."/>
            <person name="Andreopoulos B."/>
            <person name="Baker S."/>
            <person name="Barry K."/>
            <person name="Bills G."/>
            <person name="Bluhm B."/>
            <person name="Cannon C."/>
            <person name="Castanera R."/>
            <person name="Culley D."/>
            <person name="Daum C."/>
            <person name="Ezra D."/>
            <person name="Gonzalez J."/>
            <person name="Henrissat B."/>
            <person name="Kuo A."/>
            <person name="Liang C."/>
            <person name="Lipzen A."/>
            <person name="Lutzoni F."/>
            <person name="Magnuson J."/>
            <person name="Mondo S."/>
            <person name="Nolan M."/>
            <person name="Ohm R."/>
            <person name="Pangilinan J."/>
            <person name="Park H.-J."/>
            <person name="Ramirez L."/>
            <person name="Alfaro M."/>
            <person name="Sun H."/>
            <person name="Tritt A."/>
            <person name="Yoshinaga Y."/>
            <person name="Zwiers L.-H."/>
            <person name="Turgeon B."/>
            <person name="Goodwin S."/>
            <person name="Spatafora J."/>
            <person name="Crous P."/>
            <person name="Grigoriev I."/>
        </authorList>
    </citation>
    <scope>NUCLEOTIDE SEQUENCE</scope>
    <source>
        <strain evidence="2">CBS 101060</strain>
    </source>
</reference>
<name>A0A9P4VJT3_9PEZI</name>
<evidence type="ECO:0000313" key="3">
    <source>
        <dbReference type="Proteomes" id="UP000799429"/>
    </source>
</evidence>
<feature type="compositionally biased region" description="Polar residues" evidence="1">
    <location>
        <begin position="80"/>
        <end position="94"/>
    </location>
</feature>
<organism evidence="2 3">
    <name type="scientific">Patellaria atrata CBS 101060</name>
    <dbReference type="NCBI Taxonomy" id="1346257"/>
    <lineage>
        <taxon>Eukaryota</taxon>
        <taxon>Fungi</taxon>
        <taxon>Dikarya</taxon>
        <taxon>Ascomycota</taxon>
        <taxon>Pezizomycotina</taxon>
        <taxon>Dothideomycetes</taxon>
        <taxon>Dothideomycetes incertae sedis</taxon>
        <taxon>Patellariales</taxon>
        <taxon>Patellariaceae</taxon>
        <taxon>Patellaria</taxon>
    </lineage>
</organism>
<accession>A0A9P4VJT3</accession>
<dbReference type="AlphaFoldDB" id="A0A9P4VJT3"/>
<sequence length="244" mass="27302">MRIGNVESSALSLPFKEKRSNHNIGFLSVYCPGGLDWISQCGVYHPASALVCAQHGGLSLWTDRPFHLTRCMFKVQSRCSNVQTGPKSPSSLKPTSRREDHRDRSSFSRLASLERRTKRTLVAPQHVPVSTSSRATEVVGYIRFSLSNFVQYRIHTVVEYMSSSLISGGMVSHVIYGYSIVALYNIYCTHPQPDGTAQPWVPNETSNLLTVNQVCLFKRSSSMGPVFLVRGCKTVAQFRRDKIL</sequence>
<dbReference type="Proteomes" id="UP000799429">
    <property type="component" value="Unassembled WGS sequence"/>
</dbReference>
<feature type="compositionally biased region" description="Basic and acidic residues" evidence="1">
    <location>
        <begin position="96"/>
        <end position="106"/>
    </location>
</feature>
<proteinExistence type="predicted"/>
<gene>
    <name evidence="2" type="ORF">M501DRAFT_319075</name>
</gene>
<dbReference type="EMBL" id="MU006107">
    <property type="protein sequence ID" value="KAF2835616.1"/>
    <property type="molecule type" value="Genomic_DNA"/>
</dbReference>